<gene>
    <name evidence="3" type="ORF">WKV53_00510</name>
</gene>
<dbReference type="EMBL" id="JBBUKT010000001">
    <property type="protein sequence ID" value="MEK7948952.1"/>
    <property type="molecule type" value="Genomic_DNA"/>
</dbReference>
<accession>A0ABU9AQ55</accession>
<organism evidence="3 4">
    <name type="scientific">Luteolibacter soli</name>
    <dbReference type="NCBI Taxonomy" id="3135280"/>
    <lineage>
        <taxon>Bacteria</taxon>
        <taxon>Pseudomonadati</taxon>
        <taxon>Verrucomicrobiota</taxon>
        <taxon>Verrucomicrobiia</taxon>
        <taxon>Verrucomicrobiales</taxon>
        <taxon>Verrucomicrobiaceae</taxon>
        <taxon>Luteolibacter</taxon>
    </lineage>
</organism>
<sequence>MTLWQRLKRPPWRTLVLLAAVLGIFGLGYLCWSPGERVTDGRHDLRRNGMWLQHGWMGDDDWFERNGRDRANFRSEGKIGELREKLARHGIRDVFPHLCPCQSDGTISAVDDEQTERFLTGLDGLRVMPWIGGVRDESADPASAAWRGRFVESSVQLLGRHPRLAGLHVNIEPMPDGDPSYLLLLEELRKAMPAGKILSVAAYPPPTRWHPFPDVHWGEAYFREVAKRSDQLVPMLYDTGLTREKLYRKLMVDWAGEVLAWSEGKEVLLGVPAYDDGGTGYHDPRVENLVNALSGIHAALEDGVPPSYAGVSVYSEWEMSGDDWETLGREFNAPR</sequence>
<evidence type="ECO:0000259" key="2">
    <source>
        <dbReference type="PROSITE" id="PS51910"/>
    </source>
</evidence>
<keyword evidence="1" id="KW-0812">Transmembrane</keyword>
<dbReference type="RefSeq" id="WP_341402299.1">
    <property type="nucleotide sequence ID" value="NZ_JBBUKT010000001.1"/>
</dbReference>
<keyword evidence="1" id="KW-0472">Membrane</keyword>
<dbReference type="Proteomes" id="UP001371305">
    <property type="component" value="Unassembled WGS sequence"/>
</dbReference>
<evidence type="ECO:0000256" key="1">
    <source>
        <dbReference type="SAM" id="Phobius"/>
    </source>
</evidence>
<proteinExistence type="predicted"/>
<dbReference type="PROSITE" id="PS51910">
    <property type="entry name" value="GH18_2"/>
    <property type="match status" value="1"/>
</dbReference>
<dbReference type="InterPro" id="IPR017853">
    <property type="entry name" value="GH"/>
</dbReference>
<protein>
    <recommendedName>
        <fullName evidence="2">GH18 domain-containing protein</fullName>
    </recommendedName>
</protein>
<name>A0ABU9AQ55_9BACT</name>
<dbReference type="InterPro" id="IPR001223">
    <property type="entry name" value="Glyco_hydro18_cat"/>
</dbReference>
<evidence type="ECO:0000313" key="4">
    <source>
        <dbReference type="Proteomes" id="UP001371305"/>
    </source>
</evidence>
<evidence type="ECO:0000313" key="3">
    <source>
        <dbReference type="EMBL" id="MEK7948952.1"/>
    </source>
</evidence>
<feature type="transmembrane region" description="Helical" evidence="1">
    <location>
        <begin position="12"/>
        <end position="32"/>
    </location>
</feature>
<comment type="caution">
    <text evidence="3">The sequence shown here is derived from an EMBL/GenBank/DDBJ whole genome shotgun (WGS) entry which is preliminary data.</text>
</comment>
<dbReference type="SUPFAM" id="SSF51445">
    <property type="entry name" value="(Trans)glycosidases"/>
    <property type="match status" value="1"/>
</dbReference>
<keyword evidence="4" id="KW-1185">Reference proteome</keyword>
<keyword evidence="1" id="KW-1133">Transmembrane helix</keyword>
<feature type="domain" description="GH18" evidence="2">
    <location>
        <begin position="73"/>
        <end position="335"/>
    </location>
</feature>
<reference evidence="3 4" key="1">
    <citation type="submission" date="2024-04" db="EMBL/GenBank/DDBJ databases">
        <title>Luteolibacter sp. isolated from soil.</title>
        <authorList>
            <person name="An J."/>
        </authorList>
    </citation>
    <scope>NUCLEOTIDE SEQUENCE [LARGE SCALE GENOMIC DNA]</scope>
    <source>
        <strain evidence="3 4">Y139</strain>
    </source>
</reference>
<dbReference type="Gene3D" id="3.20.20.80">
    <property type="entry name" value="Glycosidases"/>
    <property type="match status" value="1"/>
</dbReference>